<keyword evidence="2" id="KW-1185">Reference proteome</keyword>
<dbReference type="Proteomes" id="UP000694394">
    <property type="component" value="Chromosome 11"/>
</dbReference>
<protein>
    <submittedName>
        <fullName evidence="1">Gamma-secretase activating protein</fullName>
    </submittedName>
</protein>
<dbReference type="Ensembl" id="ENSMICT00000059216.1">
    <property type="protein sequence ID" value="ENSMICP00000046985.1"/>
    <property type="gene ID" value="ENSMICG00000015851.3"/>
</dbReference>
<dbReference type="EMBL" id="ABDC03015394">
    <property type="status" value="NOT_ANNOTATED_CDS"/>
    <property type="molecule type" value="Genomic_DNA"/>
</dbReference>
<gene>
    <name evidence="1" type="primary">GSAP</name>
</gene>
<evidence type="ECO:0000313" key="2">
    <source>
        <dbReference type="Proteomes" id="UP000694394"/>
    </source>
</evidence>
<evidence type="ECO:0000313" key="1">
    <source>
        <dbReference type="Ensembl" id="ENSMICP00000046985.1"/>
    </source>
</evidence>
<accession>A0A8C5Y6D7</accession>
<dbReference type="GeneTree" id="ENSGT00390000012875"/>
<reference evidence="1" key="3">
    <citation type="submission" date="2025-09" db="UniProtKB">
        <authorList>
            <consortium name="Ensembl"/>
        </authorList>
    </citation>
    <scope>IDENTIFICATION</scope>
</reference>
<sequence>MLKEMEILFILIRVIRDISSLDYMIAKPDKMSICIPLRKTCRLSVALSTVKELCLLQVW</sequence>
<dbReference type="AlphaFoldDB" id="A0A8C5Y6D7"/>
<reference evidence="1" key="1">
    <citation type="submission" date="2016-12" db="EMBL/GenBank/DDBJ databases">
        <title>Mouse lemur reference genome and diversity panel.</title>
        <authorList>
            <person name="Harris R."/>
            <person name="Larsen P."/>
            <person name="Liu Y."/>
            <person name="Hughes D.S."/>
            <person name="Murali S."/>
            <person name="Raveendran M."/>
            <person name="Korchina V."/>
            <person name="Wang M."/>
            <person name="Jhangiani S."/>
            <person name="Bandaranaike D."/>
            <person name="Bellair M."/>
            <person name="Blankenburg K."/>
            <person name="Chao H."/>
            <person name="Dahdouli M."/>
            <person name="Dinh H."/>
            <person name="Doddapaneni H."/>
            <person name="English A."/>
            <person name="Firestine M."/>
            <person name="Gnanaolivu R."/>
            <person name="Gross S."/>
            <person name="Hernandez B."/>
            <person name="Javaid M."/>
            <person name="Jayaseelan J."/>
            <person name="Jones J."/>
            <person name="Khan Z."/>
            <person name="Kovar C."/>
            <person name="Kurapati P."/>
            <person name="Le B."/>
            <person name="Lee S."/>
            <person name="Li M."/>
            <person name="Mathew T."/>
            <person name="Narasimhan A."/>
            <person name="Ngo D."/>
            <person name="Nguyen L."/>
            <person name="Okwuonu G."/>
            <person name="Ongeri F."/>
            <person name="Osuji N."/>
            <person name="Pu L.-L."/>
            <person name="Puazo M."/>
            <person name="Quiroz J."/>
            <person name="Raj R."/>
            <person name="Rajbhandari K."/>
            <person name="Reid J.G."/>
            <person name="Santibanez J."/>
            <person name="Sexton D."/>
            <person name="Skinner E."/>
            <person name="Vee V."/>
            <person name="Weissenberger G."/>
            <person name="Wu Y."/>
            <person name="Xin Y."/>
            <person name="Han Y."/>
            <person name="Campbell C."/>
            <person name="Brown A."/>
            <person name="Sullivan B."/>
            <person name="Shelton J."/>
            <person name="Brown S."/>
            <person name="Dudchenko O."/>
            <person name="Machol I."/>
            <person name="Durand N."/>
            <person name="Shamim M."/>
            <person name="Lieberman A."/>
            <person name="Muzny D.M."/>
            <person name="Richards S."/>
            <person name="Yoder A."/>
            <person name="Worley K.C."/>
            <person name="Rogers J."/>
            <person name="Gibbs R.A."/>
        </authorList>
    </citation>
    <scope>NUCLEOTIDE SEQUENCE [LARGE SCALE GENOMIC DNA]</scope>
</reference>
<organism evidence="1 2">
    <name type="scientific">Microcebus murinus</name>
    <name type="common">Gray mouse lemur</name>
    <name type="synonym">Lemur murinus</name>
    <dbReference type="NCBI Taxonomy" id="30608"/>
    <lineage>
        <taxon>Eukaryota</taxon>
        <taxon>Metazoa</taxon>
        <taxon>Chordata</taxon>
        <taxon>Craniata</taxon>
        <taxon>Vertebrata</taxon>
        <taxon>Euteleostomi</taxon>
        <taxon>Mammalia</taxon>
        <taxon>Eutheria</taxon>
        <taxon>Euarchontoglires</taxon>
        <taxon>Primates</taxon>
        <taxon>Strepsirrhini</taxon>
        <taxon>Lemuriformes</taxon>
        <taxon>Cheirogaleidae</taxon>
        <taxon>Microcebus</taxon>
    </lineage>
</organism>
<name>A0A8C5Y6D7_MICMU</name>
<proteinExistence type="predicted"/>
<reference evidence="1" key="2">
    <citation type="submission" date="2025-08" db="UniProtKB">
        <authorList>
            <consortium name="Ensembl"/>
        </authorList>
    </citation>
    <scope>IDENTIFICATION</scope>
</reference>